<reference evidence="1 2" key="1">
    <citation type="journal article" date="2010" name="Stand. Genomic Sci.">
        <title>Complete genome sequence of Haliangium ochraceum type strain (SMP-2).</title>
        <authorList>
            <consortium name="US DOE Joint Genome Institute (JGI-PGF)"/>
            <person name="Ivanova N."/>
            <person name="Daum C."/>
            <person name="Lang E."/>
            <person name="Abt B."/>
            <person name="Kopitz M."/>
            <person name="Saunders E."/>
            <person name="Lapidus A."/>
            <person name="Lucas S."/>
            <person name="Glavina Del Rio T."/>
            <person name="Nolan M."/>
            <person name="Tice H."/>
            <person name="Copeland A."/>
            <person name="Cheng J.F."/>
            <person name="Chen F."/>
            <person name="Bruce D."/>
            <person name="Goodwin L."/>
            <person name="Pitluck S."/>
            <person name="Mavromatis K."/>
            <person name="Pati A."/>
            <person name="Mikhailova N."/>
            <person name="Chen A."/>
            <person name="Palaniappan K."/>
            <person name="Land M."/>
            <person name="Hauser L."/>
            <person name="Chang Y.J."/>
            <person name="Jeffries C.D."/>
            <person name="Detter J.C."/>
            <person name="Brettin T."/>
            <person name="Rohde M."/>
            <person name="Goker M."/>
            <person name="Bristow J."/>
            <person name="Markowitz V."/>
            <person name="Eisen J.A."/>
            <person name="Hugenholtz P."/>
            <person name="Kyrpides N.C."/>
            <person name="Klenk H.P."/>
        </authorList>
    </citation>
    <scope>NUCLEOTIDE SEQUENCE [LARGE SCALE GENOMIC DNA]</scope>
    <source>
        <strain evidence="2">DSM 14365 / CIP 107738 / JCM 11303 / AJ 13395 / SMP-2</strain>
    </source>
</reference>
<name>D0LI01_HALO1</name>
<keyword evidence="2" id="KW-1185">Reference proteome</keyword>
<protein>
    <submittedName>
        <fullName evidence="1">Uncharacterized protein</fullName>
    </submittedName>
</protein>
<organism evidence="1 2">
    <name type="scientific">Haliangium ochraceum (strain DSM 14365 / JCM 11303 / SMP-2)</name>
    <dbReference type="NCBI Taxonomy" id="502025"/>
    <lineage>
        <taxon>Bacteria</taxon>
        <taxon>Pseudomonadati</taxon>
        <taxon>Myxococcota</taxon>
        <taxon>Polyangia</taxon>
        <taxon>Haliangiales</taxon>
        <taxon>Kofleriaceae</taxon>
        <taxon>Haliangium</taxon>
    </lineage>
</organism>
<dbReference type="STRING" id="502025.Hoch_2287"/>
<dbReference type="HOGENOM" id="CLU_2259848_0_0_7"/>
<dbReference type="RefSeq" id="WP_012827438.1">
    <property type="nucleotide sequence ID" value="NC_013440.1"/>
</dbReference>
<evidence type="ECO:0000313" key="2">
    <source>
        <dbReference type="Proteomes" id="UP000001880"/>
    </source>
</evidence>
<evidence type="ECO:0000313" key="1">
    <source>
        <dbReference type="EMBL" id="ACY14830.1"/>
    </source>
</evidence>
<sequence>MAKFKIKPPKSLRGRLKDVAKQHDFGSESALVEHFVTRGLKVYGAPEDAPLGDQVEHVVEDQGYSSADELIEHLLLRGLRAYEEAEDDPAKLEERLRGLGYID</sequence>
<gene>
    <name evidence="1" type="ordered locus">Hoch_2287</name>
</gene>
<dbReference type="EMBL" id="CP001804">
    <property type="protein sequence ID" value="ACY14830.1"/>
    <property type="molecule type" value="Genomic_DNA"/>
</dbReference>
<accession>D0LI01</accession>
<proteinExistence type="predicted"/>
<dbReference type="AlphaFoldDB" id="D0LI01"/>
<dbReference type="KEGG" id="hoh:Hoch_2287"/>
<dbReference type="Proteomes" id="UP000001880">
    <property type="component" value="Chromosome"/>
</dbReference>